<evidence type="ECO:0000256" key="6">
    <source>
        <dbReference type="SAM" id="Phobius"/>
    </source>
</evidence>
<feature type="domain" description="DUF1707" evidence="7">
    <location>
        <begin position="43"/>
        <end position="89"/>
    </location>
</feature>
<keyword evidence="9" id="KW-1185">Reference proteome</keyword>
<proteinExistence type="predicted"/>
<dbReference type="Pfam" id="PF09685">
    <property type="entry name" value="MamF_MmsF"/>
    <property type="match status" value="1"/>
</dbReference>
<evidence type="ECO:0000256" key="1">
    <source>
        <dbReference type="ARBA" id="ARBA00004141"/>
    </source>
</evidence>
<dbReference type="InterPro" id="IPR019109">
    <property type="entry name" value="MamF_MmsF"/>
</dbReference>
<evidence type="ECO:0000313" key="8">
    <source>
        <dbReference type="EMBL" id="XAN07221.1"/>
    </source>
</evidence>
<evidence type="ECO:0000256" key="3">
    <source>
        <dbReference type="ARBA" id="ARBA00022989"/>
    </source>
</evidence>
<evidence type="ECO:0000256" key="4">
    <source>
        <dbReference type="ARBA" id="ARBA00023136"/>
    </source>
</evidence>
<accession>A0ABZ3FRI7</accession>
<dbReference type="InterPro" id="IPR012551">
    <property type="entry name" value="DUF1707_SHOCT-like"/>
</dbReference>
<keyword evidence="3 6" id="KW-1133">Transmembrane helix</keyword>
<feature type="transmembrane region" description="Helical" evidence="6">
    <location>
        <begin position="158"/>
        <end position="179"/>
    </location>
</feature>
<keyword evidence="4 6" id="KW-0472">Membrane</keyword>
<feature type="transmembrane region" description="Helical" evidence="6">
    <location>
        <begin position="124"/>
        <end position="146"/>
    </location>
</feature>
<comment type="subcellular location">
    <subcellularLocation>
        <location evidence="1">Membrane</location>
        <topology evidence="1">Multi-pass membrane protein</topology>
    </subcellularLocation>
</comment>
<protein>
    <submittedName>
        <fullName evidence="8">DUF1707 and DUF4870 domain-containing protein</fullName>
    </submittedName>
</protein>
<evidence type="ECO:0000259" key="7">
    <source>
        <dbReference type="Pfam" id="PF08044"/>
    </source>
</evidence>
<sequence length="227" mass="24794">MSSPFPHYSDYVPTGSSLPPQAQPVRQAAGALHPSLGLGVTPEQRDRAERYLAEAYADGRLNEFEFDARMDQVLGAQSRRDLNQAFYGLVDVPTTSQALGLHPAYHPTLIPQGADSNTGRAGAAIAHLSPFVSWIFGPLFMFAISSRGSYARREAAKAFNFQLIASTAFIVGAIVTGITDGATDWMMGLIWVSWFVLTLIGGVKAAQGENWQNPVRKIVRWEVLKEK</sequence>
<gene>
    <name evidence="8" type="ORF">AADG42_07915</name>
</gene>
<reference evidence="8 9" key="1">
    <citation type="submission" date="2024-04" db="EMBL/GenBank/DDBJ databases">
        <title>Isolation of an actinomycete strain from pig manure.</title>
        <authorList>
            <person name="Gong T."/>
            <person name="Yu Z."/>
            <person name="An M."/>
            <person name="Wei C."/>
            <person name="Yang W."/>
            <person name="Liu L."/>
        </authorList>
    </citation>
    <scope>NUCLEOTIDE SEQUENCE [LARGE SCALE GENOMIC DNA]</scope>
    <source>
        <strain evidence="8 9">ZF39</strain>
    </source>
</reference>
<evidence type="ECO:0000256" key="5">
    <source>
        <dbReference type="SAM" id="MobiDB-lite"/>
    </source>
</evidence>
<evidence type="ECO:0000313" key="9">
    <source>
        <dbReference type="Proteomes" id="UP001442841"/>
    </source>
</evidence>
<organism evidence="8 9">
    <name type="scientific">Ammonicoccus fulvus</name>
    <dbReference type="NCBI Taxonomy" id="3138240"/>
    <lineage>
        <taxon>Bacteria</taxon>
        <taxon>Bacillati</taxon>
        <taxon>Actinomycetota</taxon>
        <taxon>Actinomycetes</taxon>
        <taxon>Propionibacteriales</taxon>
        <taxon>Propionibacteriaceae</taxon>
        <taxon>Ammonicoccus</taxon>
    </lineage>
</organism>
<name>A0ABZ3FRI7_9ACTN</name>
<dbReference type="EMBL" id="CP154795">
    <property type="protein sequence ID" value="XAN07221.1"/>
    <property type="molecule type" value="Genomic_DNA"/>
</dbReference>
<feature type="transmembrane region" description="Helical" evidence="6">
    <location>
        <begin position="185"/>
        <end position="206"/>
    </location>
</feature>
<dbReference type="Proteomes" id="UP001442841">
    <property type="component" value="Chromosome"/>
</dbReference>
<keyword evidence="2 6" id="KW-0812">Transmembrane</keyword>
<evidence type="ECO:0000256" key="2">
    <source>
        <dbReference type="ARBA" id="ARBA00022692"/>
    </source>
</evidence>
<dbReference type="RefSeq" id="WP_425308671.1">
    <property type="nucleotide sequence ID" value="NZ_CP154795.1"/>
</dbReference>
<feature type="region of interest" description="Disordered" evidence="5">
    <location>
        <begin position="1"/>
        <end position="29"/>
    </location>
</feature>
<dbReference type="Pfam" id="PF08044">
    <property type="entry name" value="DUF1707"/>
    <property type="match status" value="1"/>
</dbReference>